<evidence type="ECO:0000313" key="2">
    <source>
        <dbReference type="EMBL" id="CAG8794250.1"/>
    </source>
</evidence>
<gene>
    <name evidence="2" type="ORF">CPELLU_LOCUS17229</name>
</gene>
<name>A0A9N9JUJ6_9GLOM</name>
<organism evidence="2 3">
    <name type="scientific">Cetraspora pellucida</name>
    <dbReference type="NCBI Taxonomy" id="1433469"/>
    <lineage>
        <taxon>Eukaryota</taxon>
        <taxon>Fungi</taxon>
        <taxon>Fungi incertae sedis</taxon>
        <taxon>Mucoromycota</taxon>
        <taxon>Glomeromycotina</taxon>
        <taxon>Glomeromycetes</taxon>
        <taxon>Diversisporales</taxon>
        <taxon>Gigasporaceae</taxon>
        <taxon>Cetraspora</taxon>
    </lineage>
</organism>
<feature type="non-terminal residue" evidence="2">
    <location>
        <position position="1"/>
    </location>
</feature>
<feature type="region of interest" description="Disordered" evidence="1">
    <location>
        <begin position="1"/>
        <end position="22"/>
    </location>
</feature>
<dbReference type="OrthoDB" id="2408609at2759"/>
<dbReference type="Proteomes" id="UP000789759">
    <property type="component" value="Unassembled WGS sequence"/>
</dbReference>
<dbReference type="EMBL" id="CAJVQA010028290">
    <property type="protein sequence ID" value="CAG8794250.1"/>
    <property type="molecule type" value="Genomic_DNA"/>
</dbReference>
<keyword evidence="3" id="KW-1185">Reference proteome</keyword>
<reference evidence="2" key="1">
    <citation type="submission" date="2021-06" db="EMBL/GenBank/DDBJ databases">
        <authorList>
            <person name="Kallberg Y."/>
            <person name="Tangrot J."/>
            <person name="Rosling A."/>
        </authorList>
    </citation>
    <scope>NUCLEOTIDE SEQUENCE</scope>
    <source>
        <strain evidence="2">FL966</strain>
    </source>
</reference>
<dbReference type="AlphaFoldDB" id="A0A9N9JUJ6"/>
<accession>A0A9N9JUJ6</accession>
<evidence type="ECO:0000313" key="3">
    <source>
        <dbReference type="Proteomes" id="UP000789759"/>
    </source>
</evidence>
<feature type="non-terminal residue" evidence="2">
    <location>
        <position position="258"/>
    </location>
</feature>
<evidence type="ECO:0000256" key="1">
    <source>
        <dbReference type="SAM" id="MobiDB-lite"/>
    </source>
</evidence>
<sequence length="258" mass="30249">ANNRIYDERENNKHEDSKNEDKEKNNLLVLRKEMKFIVNSDDYTITRWRTYECSHAQIHEPEKAILAEDRRDRDSEMIDCPWHINLAFSKTEKEVHINSILDKLNRTSQLTDVVGEIQTIFNQQSKKAILAKCKNKIPIKDQMAQSICYDTVLVENWLALLESHSPKQRYGFGIGYVKKILDLAIRANKVDDFVNKIECFIEKTKRDMFDQNKNVNLTNVEDVSVRDLLRVQHKGRQPKRYKSGDKLLKKITGNKKGE</sequence>
<comment type="caution">
    <text evidence="2">The sequence shown here is derived from an EMBL/GenBank/DDBJ whole genome shotgun (WGS) entry which is preliminary data.</text>
</comment>
<protein>
    <submittedName>
        <fullName evidence="2">4316_t:CDS:1</fullName>
    </submittedName>
</protein>
<proteinExistence type="predicted"/>